<gene>
    <name evidence="5" type="ORF">EHV23_06860</name>
</gene>
<dbReference type="SFLD" id="SFLDS00029">
    <property type="entry name" value="Radical_SAM"/>
    <property type="match status" value="1"/>
</dbReference>
<keyword evidence="2" id="KW-0004">4Fe-4S</keyword>
<dbReference type="GO" id="GO:0005737">
    <property type="term" value="C:cytoplasm"/>
    <property type="evidence" value="ECO:0007669"/>
    <property type="project" value="UniProtKB-SubCell"/>
</dbReference>
<dbReference type="SFLD" id="SFLDF00562">
    <property type="entry name" value="HemN-like__clustered_with_heat"/>
    <property type="match status" value="1"/>
</dbReference>
<feature type="compositionally biased region" description="Basic and acidic residues" evidence="3">
    <location>
        <begin position="431"/>
        <end position="446"/>
    </location>
</feature>
<keyword evidence="2" id="KW-0143">Chaperone</keyword>
<name>A0A3R8LTK0_9BURK</name>
<dbReference type="GO" id="GO:0004109">
    <property type="term" value="F:coproporphyrinogen oxidase activity"/>
    <property type="evidence" value="ECO:0007669"/>
    <property type="project" value="InterPro"/>
</dbReference>
<evidence type="ECO:0000259" key="4">
    <source>
        <dbReference type="PROSITE" id="PS51918"/>
    </source>
</evidence>
<evidence type="ECO:0000256" key="2">
    <source>
        <dbReference type="RuleBase" id="RU364116"/>
    </source>
</evidence>
<proteinExistence type="inferred from homology"/>
<feature type="compositionally biased region" description="Low complexity" evidence="3">
    <location>
        <begin position="447"/>
        <end position="456"/>
    </location>
</feature>
<dbReference type="SFLD" id="SFLDF00288">
    <property type="entry name" value="HemN-like__clustered_with_nucl"/>
    <property type="match status" value="1"/>
</dbReference>
<dbReference type="InterPro" id="IPR006638">
    <property type="entry name" value="Elp3/MiaA/NifB-like_rSAM"/>
</dbReference>
<organism evidence="5 6">
    <name type="scientific">Lautropia dentalis</name>
    <dbReference type="NCBI Taxonomy" id="2490857"/>
    <lineage>
        <taxon>Bacteria</taxon>
        <taxon>Pseudomonadati</taxon>
        <taxon>Pseudomonadota</taxon>
        <taxon>Betaproteobacteria</taxon>
        <taxon>Burkholderiales</taxon>
        <taxon>Burkholderiaceae</taxon>
        <taxon>Lautropia</taxon>
    </lineage>
</organism>
<dbReference type="InterPro" id="IPR004559">
    <property type="entry name" value="HemW-like"/>
</dbReference>
<comment type="subcellular location">
    <subcellularLocation>
        <location evidence="2">Cytoplasm</location>
    </subcellularLocation>
</comment>
<dbReference type="GO" id="GO:0046872">
    <property type="term" value="F:metal ion binding"/>
    <property type="evidence" value="ECO:0007669"/>
    <property type="project" value="UniProtKB-UniRule"/>
</dbReference>
<dbReference type="NCBIfam" id="TIGR00539">
    <property type="entry name" value="hemN_rel"/>
    <property type="match status" value="1"/>
</dbReference>
<dbReference type="SMART" id="SM00729">
    <property type="entry name" value="Elp3"/>
    <property type="match status" value="1"/>
</dbReference>
<keyword evidence="2" id="KW-0411">Iron-sulfur</keyword>
<evidence type="ECO:0000256" key="3">
    <source>
        <dbReference type="SAM" id="MobiDB-lite"/>
    </source>
</evidence>
<dbReference type="Proteomes" id="UP000270261">
    <property type="component" value="Unassembled WGS sequence"/>
</dbReference>
<keyword evidence="6" id="KW-1185">Reference proteome</keyword>
<evidence type="ECO:0000256" key="1">
    <source>
        <dbReference type="ARBA" id="ARBA00006100"/>
    </source>
</evidence>
<dbReference type="PROSITE" id="PS51918">
    <property type="entry name" value="RADICAL_SAM"/>
    <property type="match status" value="1"/>
</dbReference>
<keyword evidence="2" id="KW-0349">Heme</keyword>
<evidence type="ECO:0000313" key="5">
    <source>
        <dbReference type="EMBL" id="RRN45845.1"/>
    </source>
</evidence>
<evidence type="ECO:0000313" key="6">
    <source>
        <dbReference type="Proteomes" id="UP000270261"/>
    </source>
</evidence>
<comment type="caution">
    <text evidence="5">The sequence shown here is derived from an EMBL/GenBank/DDBJ whole genome shotgun (WGS) entry which is preliminary data.</text>
</comment>
<dbReference type="Pfam" id="PF06969">
    <property type="entry name" value="HemN_C"/>
    <property type="match status" value="1"/>
</dbReference>
<keyword evidence="2" id="KW-0479">Metal-binding</keyword>
<dbReference type="InterPro" id="IPR010723">
    <property type="entry name" value="HemN_C"/>
</dbReference>
<dbReference type="SUPFAM" id="SSF102114">
    <property type="entry name" value="Radical SAM enzymes"/>
    <property type="match status" value="1"/>
</dbReference>
<dbReference type="InterPro" id="IPR034505">
    <property type="entry name" value="Coproporphyrinogen-III_oxidase"/>
</dbReference>
<dbReference type="GO" id="GO:0051539">
    <property type="term" value="F:4 iron, 4 sulfur cluster binding"/>
    <property type="evidence" value="ECO:0007669"/>
    <property type="project" value="UniProtKB-UniRule"/>
</dbReference>
<dbReference type="OrthoDB" id="9808022at2"/>
<dbReference type="GO" id="GO:0006779">
    <property type="term" value="P:porphyrin-containing compound biosynthetic process"/>
    <property type="evidence" value="ECO:0007669"/>
    <property type="project" value="InterPro"/>
</dbReference>
<protein>
    <recommendedName>
        <fullName evidence="2">Heme chaperone HemW</fullName>
    </recommendedName>
</protein>
<dbReference type="InterPro" id="IPR007197">
    <property type="entry name" value="rSAM"/>
</dbReference>
<dbReference type="CDD" id="cd01335">
    <property type="entry name" value="Radical_SAM"/>
    <property type="match status" value="1"/>
</dbReference>
<dbReference type="PANTHER" id="PTHR13932">
    <property type="entry name" value="COPROPORPHYRINIGEN III OXIDASE"/>
    <property type="match status" value="1"/>
</dbReference>
<keyword evidence="2" id="KW-0963">Cytoplasm</keyword>
<comment type="similarity">
    <text evidence="1">Belongs to the anaerobic coproporphyrinogen-III oxidase family. HemW subfamily.</text>
</comment>
<keyword evidence="2" id="KW-0408">Iron</keyword>
<dbReference type="EMBL" id="RRUE01000001">
    <property type="protein sequence ID" value="RRN45845.1"/>
    <property type="molecule type" value="Genomic_DNA"/>
</dbReference>
<dbReference type="InterPro" id="IPR058240">
    <property type="entry name" value="rSAM_sf"/>
</dbReference>
<reference evidence="5 6" key="1">
    <citation type="submission" date="2018-11" db="EMBL/GenBank/DDBJ databases">
        <title>Genome sequencing of Lautropia sp. KCOM 2505 (= ChDC F240).</title>
        <authorList>
            <person name="Kook J.-K."/>
            <person name="Park S.-N."/>
            <person name="Lim Y.K."/>
        </authorList>
    </citation>
    <scope>NUCLEOTIDE SEQUENCE [LARGE SCALE GENOMIC DNA]</scope>
    <source>
        <strain evidence="5 6">KCOM 2505</strain>
    </source>
</reference>
<keyword evidence="2" id="KW-0949">S-adenosyl-L-methionine</keyword>
<comment type="function">
    <text evidence="2">Probably acts as a heme chaperone, transferring heme to an unknown acceptor. Binds one molecule of heme per monomer, possibly covalently. Binds 1 [4Fe-4S] cluster. The cluster is coordinated with 3 cysteines and an exchangeable S-adenosyl-L-methionine.</text>
</comment>
<accession>A0A3R8LTK0</accession>
<feature type="compositionally biased region" description="Basic and acidic residues" evidence="3">
    <location>
        <begin position="401"/>
        <end position="421"/>
    </location>
</feature>
<dbReference type="Gene3D" id="3.30.750.200">
    <property type="match status" value="1"/>
</dbReference>
<dbReference type="SFLD" id="SFLDG01065">
    <property type="entry name" value="anaerobic_coproporphyrinogen-I"/>
    <property type="match status" value="1"/>
</dbReference>
<feature type="region of interest" description="Disordered" evidence="3">
    <location>
        <begin position="398"/>
        <end position="462"/>
    </location>
</feature>
<feature type="domain" description="Radical SAM core" evidence="4">
    <location>
        <begin position="18"/>
        <end position="250"/>
    </location>
</feature>
<dbReference type="Pfam" id="PF04055">
    <property type="entry name" value="Radical_SAM"/>
    <property type="match status" value="1"/>
</dbReference>
<dbReference type="PANTHER" id="PTHR13932:SF5">
    <property type="entry name" value="RADICAL S-ADENOSYL METHIONINE DOMAIN-CONTAINING PROTEIN 1, MITOCHONDRIAL"/>
    <property type="match status" value="1"/>
</dbReference>
<dbReference type="AlphaFoldDB" id="A0A3R8LTK0"/>
<sequence length="476" mass="52033">MTASVLPIRLHSGRRVQFDNLPPLSVYVHIPWCIRKCPYCDFNSHNAPADGVDENAYLDALEADLDASLPLIWGRRVVTVFIGGGTPSLFSGAAIDRLLASLRARLPLLADVEVTMEANPGTFERSRFADYRAAGVTRLSLGIQSFSDAKLKALGRVHDSAQARAAAEAAAGLFDTFNLDLMYALPQQTLPELREDLATALSFAPPHLSCYHLTLEPNTLFARFPPKVPDDDLAAAMLDTVGEMLGGTYENYEVSAWARPGHRAQHNLNYWMFGDYLGLGAGAHGKLSFPDRIIRQAKFRHPRRYMEAALAGHACEIDEAVKPADLPFEFMLNALRLTEGVDADLFADRTGLSSAVIRVKLRQAIDRGLLVDDPLVLRPTPLGRNFLNDLLEIFLPDEPDREAGTGEEGSRRDPASREARAETGAGGPHVRNQEAREVPVRVERLAGDAAAPAAGRQAEHGITLPNGVVPLKRMEP</sequence>